<dbReference type="PROSITE" id="PS00455">
    <property type="entry name" value="AMP_BINDING"/>
    <property type="match status" value="1"/>
</dbReference>
<dbReference type="Proteomes" id="UP000006786">
    <property type="component" value="Unassembled WGS sequence"/>
</dbReference>
<dbReference type="AlphaFoldDB" id="K2M9N2"/>
<dbReference type="EMBL" id="AMRM01000010">
    <property type="protein sequence ID" value="EKF18846.1"/>
    <property type="molecule type" value="Genomic_DNA"/>
</dbReference>
<proteinExistence type="predicted"/>
<dbReference type="GO" id="GO:0016878">
    <property type="term" value="F:acid-thiol ligase activity"/>
    <property type="evidence" value="ECO:0007669"/>
    <property type="project" value="UniProtKB-ARBA"/>
</dbReference>
<dbReference type="InterPro" id="IPR042099">
    <property type="entry name" value="ANL_N_sf"/>
</dbReference>
<feature type="domain" description="AMP-binding enzyme C-terminal" evidence="2">
    <location>
        <begin position="406"/>
        <end position="481"/>
    </location>
</feature>
<dbReference type="CDD" id="cd04433">
    <property type="entry name" value="AFD_class_I"/>
    <property type="match status" value="1"/>
</dbReference>
<dbReference type="InterPro" id="IPR045851">
    <property type="entry name" value="AMP-bd_C_sf"/>
</dbReference>
<dbReference type="Gene3D" id="3.30.300.30">
    <property type="match status" value="1"/>
</dbReference>
<feature type="domain" description="AMP-dependent synthetase/ligase" evidence="1">
    <location>
        <begin position="12"/>
        <end position="355"/>
    </location>
</feature>
<accession>K2M9N2</accession>
<reference evidence="3 4" key="1">
    <citation type="journal article" date="2012" name="J. Bacteriol.">
        <title>Genome Sequence of Nitratireductor pacificus Type Strain pht-3B.</title>
        <authorList>
            <person name="Lai Q."/>
            <person name="Li G."/>
            <person name="Shao Z."/>
        </authorList>
    </citation>
    <scope>NUCLEOTIDE SEQUENCE [LARGE SCALE GENOMIC DNA]</scope>
    <source>
        <strain evidence="4">pht-3B</strain>
    </source>
</reference>
<gene>
    <name evidence="3" type="ORF">NA2_10238</name>
</gene>
<dbReference type="SUPFAM" id="SSF56801">
    <property type="entry name" value="Acetyl-CoA synthetase-like"/>
    <property type="match status" value="1"/>
</dbReference>
<evidence type="ECO:0000259" key="1">
    <source>
        <dbReference type="Pfam" id="PF00501"/>
    </source>
</evidence>
<dbReference type="RefSeq" id="WP_008596677.1">
    <property type="nucleotide sequence ID" value="NZ_AMRM01000010.1"/>
</dbReference>
<dbReference type="PANTHER" id="PTHR43767">
    <property type="entry name" value="LONG-CHAIN-FATTY-ACID--COA LIGASE"/>
    <property type="match status" value="1"/>
</dbReference>
<dbReference type="STRING" id="391937.NA2_10238"/>
<dbReference type="eggNOG" id="COG0318">
    <property type="taxonomic scope" value="Bacteria"/>
</dbReference>
<evidence type="ECO:0000313" key="3">
    <source>
        <dbReference type="EMBL" id="EKF18846.1"/>
    </source>
</evidence>
<dbReference type="Gene3D" id="3.40.50.12780">
    <property type="entry name" value="N-terminal domain of ligase-like"/>
    <property type="match status" value="1"/>
</dbReference>
<evidence type="ECO:0000313" key="4">
    <source>
        <dbReference type="Proteomes" id="UP000006786"/>
    </source>
</evidence>
<dbReference type="Pfam" id="PF13193">
    <property type="entry name" value="AMP-binding_C"/>
    <property type="match status" value="1"/>
</dbReference>
<evidence type="ECO:0000259" key="2">
    <source>
        <dbReference type="Pfam" id="PF13193"/>
    </source>
</evidence>
<dbReference type="PANTHER" id="PTHR43767:SF1">
    <property type="entry name" value="NONRIBOSOMAL PEPTIDE SYNTHASE PES1 (EUROFUNG)-RELATED"/>
    <property type="match status" value="1"/>
</dbReference>
<keyword evidence="3" id="KW-0436">Ligase</keyword>
<name>K2M9N2_9HYPH</name>
<dbReference type="InterPro" id="IPR020845">
    <property type="entry name" value="AMP-binding_CS"/>
</dbReference>
<keyword evidence="4" id="KW-1185">Reference proteome</keyword>
<comment type="caution">
    <text evidence="3">The sequence shown here is derived from an EMBL/GenBank/DDBJ whole genome shotgun (WGS) entry which is preliminary data.</text>
</comment>
<dbReference type="InterPro" id="IPR000873">
    <property type="entry name" value="AMP-dep_synth/lig_dom"/>
</dbReference>
<organism evidence="3 4">
    <name type="scientific">Nitratireductor pacificus pht-3B</name>
    <dbReference type="NCBI Taxonomy" id="391937"/>
    <lineage>
        <taxon>Bacteria</taxon>
        <taxon>Pseudomonadati</taxon>
        <taxon>Pseudomonadota</taxon>
        <taxon>Alphaproteobacteria</taxon>
        <taxon>Hyphomicrobiales</taxon>
        <taxon>Phyllobacteriaceae</taxon>
        <taxon>Nitratireductor</taxon>
    </lineage>
</organism>
<dbReference type="InterPro" id="IPR050237">
    <property type="entry name" value="ATP-dep_AMP-bd_enzyme"/>
</dbReference>
<sequence>MISKNLGKCFDAARWGDKTALIEPGDFSAEACRTSYAELDRECDAIARGLLARGYRAGDRIGLLGENSRAFISAYMGIMRAGMVAVPFSYKLPRPTLAHIARDAGLKAIFHDAARTGQCPAGPDLIPLHGRGFDALLDFGPFETHEPAPREVGMMLYTSGSTGMPKGVLLSHDSQRWSLERGAKLFGDKDDHIYIVAAPMFHMNATISTKGALAAGATTVLLPSFDALVYARSIEAFRVTWLTSVPTMLALVAKEADQIGGLDFSSVTDVTMGSAPLTQALIDKVQALFPRASISNSYGTTEGGPSPFGPHPEGVTRPALSLGYPAEGLEIELREGDGPDEGVFYIRGPMSMEGYNNLPEKTAAVMKDGWYRSGDIMRRDGNGFFYFVGRADDMFNVGGENVWPGEVEKLIETMEGVHQACVVPAPHETKNLAPFAFVVTRKGSDLTEQAVKDYTLANGPAYAHPRHVRFIEAIPLAGTNKPDRKLLTERARAALEAEGNDTRR</sequence>
<protein>
    <submittedName>
        <fullName evidence="3">AMP-dependent synthetase and ligase</fullName>
    </submittedName>
</protein>
<dbReference type="InterPro" id="IPR025110">
    <property type="entry name" value="AMP-bd_C"/>
</dbReference>
<dbReference type="Pfam" id="PF00501">
    <property type="entry name" value="AMP-binding"/>
    <property type="match status" value="1"/>
</dbReference>